<evidence type="ECO:0000313" key="3">
    <source>
        <dbReference type="Proteomes" id="UP001626549"/>
    </source>
</evidence>
<dbReference type="RefSeq" id="WP_407330018.1">
    <property type="nucleotide sequence ID" value="NZ_CP136865.1"/>
</dbReference>
<dbReference type="Pfam" id="PF16234">
    <property type="entry name" value="DUF4892"/>
    <property type="match status" value="1"/>
</dbReference>
<sequence>MRFLQTTVVLTALCGFSAQLLSADNDPFTDYFAGLSDYPHLEEIDAQSGERVRDYLVPLGAIEKIRGVWSPRRSDRVTGDRASYTWRVLDGYTSSEMVQELDERVASQEGVTQTFSCEARACGSSVQWANRIFQQRLLYGTEVSQRYRVYTLEQSGDSYRMLVYGSARSSDRQYLHVETIKLSP</sequence>
<protein>
    <submittedName>
        <fullName evidence="2">DUF4892 domain-containing protein</fullName>
    </submittedName>
</protein>
<evidence type="ECO:0000313" key="2">
    <source>
        <dbReference type="EMBL" id="WOJ98658.1"/>
    </source>
</evidence>
<gene>
    <name evidence="2" type="ORF">R0137_12275</name>
</gene>
<name>A0ABZ0II04_9GAMM</name>
<feature type="chain" id="PRO_5045937954" evidence="1">
    <location>
        <begin position="24"/>
        <end position="184"/>
    </location>
</feature>
<dbReference type="Proteomes" id="UP001626549">
    <property type="component" value="Chromosome"/>
</dbReference>
<proteinExistence type="predicted"/>
<keyword evidence="1" id="KW-0732">Signal</keyword>
<accession>A0ABZ0II04</accession>
<dbReference type="EMBL" id="CP136865">
    <property type="protein sequence ID" value="WOJ98658.1"/>
    <property type="molecule type" value="Genomic_DNA"/>
</dbReference>
<reference evidence="2 3" key="1">
    <citation type="submission" date="2023-10" db="EMBL/GenBank/DDBJ databases">
        <title>Two novel species belonging to the OM43/NOR5 clade.</title>
        <authorList>
            <person name="Park M."/>
        </authorList>
    </citation>
    <scope>NUCLEOTIDE SEQUENCE [LARGE SCALE GENOMIC DNA]</scope>
    <source>
        <strain evidence="2 3">IMCC45268</strain>
    </source>
</reference>
<keyword evidence="3" id="KW-1185">Reference proteome</keyword>
<dbReference type="InterPro" id="IPR032608">
    <property type="entry name" value="DUF4892"/>
</dbReference>
<feature type="signal peptide" evidence="1">
    <location>
        <begin position="1"/>
        <end position="23"/>
    </location>
</feature>
<organism evidence="2 3">
    <name type="scientific">Congregibacter brevis</name>
    <dbReference type="NCBI Taxonomy" id="3081201"/>
    <lineage>
        <taxon>Bacteria</taxon>
        <taxon>Pseudomonadati</taxon>
        <taxon>Pseudomonadota</taxon>
        <taxon>Gammaproteobacteria</taxon>
        <taxon>Cellvibrionales</taxon>
        <taxon>Halieaceae</taxon>
        <taxon>Congregibacter</taxon>
    </lineage>
</organism>
<evidence type="ECO:0000256" key="1">
    <source>
        <dbReference type="SAM" id="SignalP"/>
    </source>
</evidence>